<reference evidence="2" key="1">
    <citation type="journal article" date="2020" name="Nature">
        <title>Giant virus diversity and host interactions through global metagenomics.</title>
        <authorList>
            <person name="Schulz F."/>
            <person name="Roux S."/>
            <person name="Paez-Espino D."/>
            <person name="Jungbluth S."/>
            <person name="Walsh D.A."/>
            <person name="Denef V.J."/>
            <person name="McMahon K.D."/>
            <person name="Konstantinidis K.T."/>
            <person name="Eloe-Fadrosh E.A."/>
            <person name="Kyrpides N.C."/>
            <person name="Woyke T."/>
        </authorList>
    </citation>
    <scope>NUCLEOTIDE SEQUENCE</scope>
    <source>
        <strain evidence="2">GVMAG-M-3300027833-11</strain>
    </source>
</reference>
<dbReference type="EMBL" id="MN740503">
    <property type="protein sequence ID" value="QHU30016.1"/>
    <property type="molecule type" value="Genomic_DNA"/>
</dbReference>
<evidence type="ECO:0000256" key="1">
    <source>
        <dbReference type="SAM" id="Phobius"/>
    </source>
</evidence>
<feature type="transmembrane region" description="Helical" evidence="1">
    <location>
        <begin position="51"/>
        <end position="69"/>
    </location>
</feature>
<proteinExistence type="predicted"/>
<feature type="transmembrane region" description="Helical" evidence="1">
    <location>
        <begin position="81"/>
        <end position="103"/>
    </location>
</feature>
<evidence type="ECO:0000313" key="2">
    <source>
        <dbReference type="EMBL" id="QHU30016.1"/>
    </source>
</evidence>
<protein>
    <submittedName>
        <fullName evidence="2">Uncharacterized protein</fullName>
    </submittedName>
</protein>
<accession>A0A6C0LG99</accession>
<name>A0A6C0LG99_9ZZZZ</name>
<dbReference type="AlphaFoldDB" id="A0A6C0LG99"/>
<keyword evidence="1" id="KW-0812">Transmembrane</keyword>
<keyword evidence="1" id="KW-0472">Membrane</keyword>
<keyword evidence="1" id="KW-1133">Transmembrane helix</keyword>
<feature type="transmembrane region" description="Helical" evidence="1">
    <location>
        <begin position="20"/>
        <end position="39"/>
    </location>
</feature>
<sequence>MWLLDKLQSHGEKPIHKHAFDIMIYASYILYAIAFTGILTLDTSYLSTLEMVTQIYISLFLILRFNPFVKKSGMTQLDKDMAYRAGVFLFLSSAAVSIAKSFILKLD</sequence>
<organism evidence="2">
    <name type="scientific">viral metagenome</name>
    <dbReference type="NCBI Taxonomy" id="1070528"/>
    <lineage>
        <taxon>unclassified sequences</taxon>
        <taxon>metagenomes</taxon>
        <taxon>organismal metagenomes</taxon>
    </lineage>
</organism>